<protein>
    <recommendedName>
        <fullName evidence="5">Pentacotripeptide-repeat region of PRORP domain-containing protein</fullName>
    </recommendedName>
</protein>
<evidence type="ECO:0008006" key="5">
    <source>
        <dbReference type="Google" id="ProtNLM"/>
    </source>
</evidence>
<organism evidence="4">
    <name type="scientific">Selaginella moellendorffii</name>
    <name type="common">Spikemoss</name>
    <dbReference type="NCBI Taxonomy" id="88036"/>
    <lineage>
        <taxon>Eukaryota</taxon>
        <taxon>Viridiplantae</taxon>
        <taxon>Streptophyta</taxon>
        <taxon>Embryophyta</taxon>
        <taxon>Tracheophyta</taxon>
        <taxon>Lycopodiopsida</taxon>
        <taxon>Selaginellales</taxon>
        <taxon>Selaginellaceae</taxon>
        <taxon>Selaginella</taxon>
    </lineage>
</organism>
<dbReference type="InterPro" id="IPR046960">
    <property type="entry name" value="PPR_At4g14850-like_plant"/>
</dbReference>
<feature type="non-terminal residue" evidence="3">
    <location>
        <position position="1"/>
    </location>
</feature>
<dbReference type="PANTHER" id="PTHR47926">
    <property type="entry name" value="PENTATRICOPEPTIDE REPEAT-CONTAINING PROTEIN"/>
    <property type="match status" value="1"/>
</dbReference>
<dbReference type="eggNOG" id="KOG4197">
    <property type="taxonomic scope" value="Eukaryota"/>
</dbReference>
<dbReference type="InterPro" id="IPR002885">
    <property type="entry name" value="PPR_rpt"/>
</dbReference>
<keyword evidence="1" id="KW-0677">Repeat</keyword>
<dbReference type="Gramene" id="EFJ06386">
    <property type="protein sequence ID" value="EFJ06386"/>
    <property type="gene ID" value="SELMODRAFT_71673"/>
</dbReference>
<dbReference type="KEGG" id="smo:SELMODRAFT_71673"/>
<accession>D8TAG0</accession>
<feature type="non-terminal residue" evidence="3">
    <location>
        <position position="142"/>
    </location>
</feature>
<evidence type="ECO:0000256" key="2">
    <source>
        <dbReference type="PROSITE-ProRule" id="PRU00708"/>
    </source>
</evidence>
<evidence type="ECO:0000313" key="3">
    <source>
        <dbReference type="EMBL" id="EFJ06386.1"/>
    </source>
</evidence>
<evidence type="ECO:0000313" key="4">
    <source>
        <dbReference type="Proteomes" id="UP000001514"/>
    </source>
</evidence>
<name>D8TAG0_SELML</name>
<dbReference type="HOGENOM" id="CLU_002706_0_0_1"/>
<dbReference type="PROSITE" id="PS51375">
    <property type="entry name" value="PPR"/>
    <property type="match status" value="1"/>
</dbReference>
<gene>
    <name evidence="3" type="ORF">SELMODRAFT_71673</name>
</gene>
<dbReference type="Proteomes" id="UP000001514">
    <property type="component" value="Unassembled WGS sequence"/>
</dbReference>
<feature type="repeat" description="PPR" evidence="2">
    <location>
        <begin position="34"/>
        <end position="68"/>
    </location>
</feature>
<dbReference type="InParanoid" id="D8TAG0"/>
<evidence type="ECO:0000256" key="1">
    <source>
        <dbReference type="ARBA" id="ARBA00022737"/>
    </source>
</evidence>
<dbReference type="InterPro" id="IPR011990">
    <property type="entry name" value="TPR-like_helical_dom_sf"/>
</dbReference>
<reference evidence="3 4" key="1">
    <citation type="journal article" date="2011" name="Science">
        <title>The Selaginella genome identifies genetic changes associated with the evolution of vascular plants.</title>
        <authorList>
            <person name="Banks J.A."/>
            <person name="Nishiyama T."/>
            <person name="Hasebe M."/>
            <person name="Bowman J.L."/>
            <person name="Gribskov M."/>
            <person name="dePamphilis C."/>
            <person name="Albert V.A."/>
            <person name="Aono N."/>
            <person name="Aoyama T."/>
            <person name="Ambrose B.A."/>
            <person name="Ashton N.W."/>
            <person name="Axtell M.J."/>
            <person name="Barker E."/>
            <person name="Barker M.S."/>
            <person name="Bennetzen J.L."/>
            <person name="Bonawitz N.D."/>
            <person name="Chapple C."/>
            <person name="Cheng C."/>
            <person name="Correa L.G."/>
            <person name="Dacre M."/>
            <person name="DeBarry J."/>
            <person name="Dreyer I."/>
            <person name="Elias M."/>
            <person name="Engstrom E.M."/>
            <person name="Estelle M."/>
            <person name="Feng L."/>
            <person name="Finet C."/>
            <person name="Floyd S.K."/>
            <person name="Frommer W.B."/>
            <person name="Fujita T."/>
            <person name="Gramzow L."/>
            <person name="Gutensohn M."/>
            <person name="Harholt J."/>
            <person name="Hattori M."/>
            <person name="Heyl A."/>
            <person name="Hirai T."/>
            <person name="Hiwatashi Y."/>
            <person name="Ishikawa M."/>
            <person name="Iwata M."/>
            <person name="Karol K.G."/>
            <person name="Koehler B."/>
            <person name="Kolukisaoglu U."/>
            <person name="Kubo M."/>
            <person name="Kurata T."/>
            <person name="Lalonde S."/>
            <person name="Li K."/>
            <person name="Li Y."/>
            <person name="Litt A."/>
            <person name="Lyons E."/>
            <person name="Manning G."/>
            <person name="Maruyama T."/>
            <person name="Michael T.P."/>
            <person name="Mikami K."/>
            <person name="Miyazaki S."/>
            <person name="Morinaga S."/>
            <person name="Murata T."/>
            <person name="Mueller-Roeber B."/>
            <person name="Nelson D.R."/>
            <person name="Obara M."/>
            <person name="Oguri Y."/>
            <person name="Olmstead R.G."/>
            <person name="Onodera N."/>
            <person name="Petersen B.L."/>
            <person name="Pils B."/>
            <person name="Prigge M."/>
            <person name="Rensing S.A."/>
            <person name="Riano-Pachon D.M."/>
            <person name="Roberts A.W."/>
            <person name="Sato Y."/>
            <person name="Scheller H.V."/>
            <person name="Schulz B."/>
            <person name="Schulz C."/>
            <person name="Shakirov E.V."/>
            <person name="Shibagaki N."/>
            <person name="Shinohara N."/>
            <person name="Shippen D.E."/>
            <person name="Soerensen I."/>
            <person name="Sotooka R."/>
            <person name="Sugimoto N."/>
            <person name="Sugita M."/>
            <person name="Sumikawa N."/>
            <person name="Tanurdzic M."/>
            <person name="Theissen G."/>
            <person name="Ulvskov P."/>
            <person name="Wakazuki S."/>
            <person name="Weng J.K."/>
            <person name="Willats W.W."/>
            <person name="Wipf D."/>
            <person name="Wolf P.G."/>
            <person name="Yang L."/>
            <person name="Zimmer A.D."/>
            <person name="Zhu Q."/>
            <person name="Mitros T."/>
            <person name="Hellsten U."/>
            <person name="Loque D."/>
            <person name="Otillar R."/>
            <person name="Salamov A."/>
            <person name="Schmutz J."/>
            <person name="Shapiro H."/>
            <person name="Lindquist E."/>
            <person name="Lucas S."/>
            <person name="Rokhsar D."/>
            <person name="Grigoriev I.V."/>
        </authorList>
    </citation>
    <scope>NUCLEOTIDE SEQUENCE [LARGE SCALE GENOMIC DNA]</scope>
</reference>
<dbReference type="GO" id="GO:0003723">
    <property type="term" value="F:RNA binding"/>
    <property type="evidence" value="ECO:0007669"/>
    <property type="project" value="InterPro"/>
</dbReference>
<dbReference type="AlphaFoldDB" id="D8TAG0"/>
<dbReference type="GO" id="GO:0009451">
    <property type="term" value="P:RNA modification"/>
    <property type="evidence" value="ECO:0007669"/>
    <property type="project" value="InterPro"/>
</dbReference>
<dbReference type="PANTHER" id="PTHR47926:SF533">
    <property type="entry name" value="DYW DOMAIN-CONTAINING PROTEIN"/>
    <property type="match status" value="1"/>
</dbReference>
<dbReference type="Gene3D" id="1.25.40.10">
    <property type="entry name" value="Tetratricopeptide repeat domain"/>
    <property type="match status" value="2"/>
</dbReference>
<dbReference type="EMBL" id="GL377702">
    <property type="protein sequence ID" value="EFJ06386.1"/>
    <property type="molecule type" value="Genomic_DNA"/>
</dbReference>
<proteinExistence type="predicted"/>
<sequence length="142" mass="15528">ATDTFVPNKIIEMYGRCGSVREARAIFDAMPCKDAFSWVLMMRAYARHGDLDGAQAVFVSMPCKNLMVALPTKICFVPVLIAYSHQAKVDAGLSCFVSMSGDFGLEPVKQHYCCVVHLLASAGYLRDAEDVVEAMPFVPDAV</sequence>
<keyword evidence="4" id="KW-1185">Reference proteome</keyword>
<dbReference type="Pfam" id="PF01535">
    <property type="entry name" value="PPR"/>
    <property type="match status" value="2"/>
</dbReference>